<protein>
    <submittedName>
        <fullName evidence="2">Proteasome accessory factor C</fullName>
    </submittedName>
</protein>
<dbReference type="RefSeq" id="WP_184820861.1">
    <property type="nucleotide sequence ID" value="NZ_JACHMM010000001.1"/>
</dbReference>
<reference evidence="2 3" key="1">
    <citation type="submission" date="2020-08" db="EMBL/GenBank/DDBJ databases">
        <title>Sequencing the genomes of 1000 actinobacteria strains.</title>
        <authorList>
            <person name="Klenk H.-P."/>
        </authorList>
    </citation>
    <scope>NUCLEOTIDE SEQUENCE [LARGE SCALE GENOMIC DNA]</scope>
    <source>
        <strain evidence="2 3">DSM 102122</strain>
    </source>
</reference>
<accession>A0A7W9LKE6</accession>
<evidence type="ECO:0000259" key="1">
    <source>
        <dbReference type="Pfam" id="PF13280"/>
    </source>
</evidence>
<proteinExistence type="predicted"/>
<feature type="domain" description="WYL" evidence="1">
    <location>
        <begin position="159"/>
        <end position="204"/>
    </location>
</feature>
<dbReference type="AlphaFoldDB" id="A0A7W9LKE6"/>
<sequence>MTMTTPVFVRRFERVAHALQILTMHPDGVPLSRLAAELDVDEQTLRDEIVAFYCADSAAFDPGPLRQVRIEFLDRDGEVDEADPAVAELVRASTERPAAEIGVVHTSPAELANIYRAGQALLSLEPDNDVLDGALRALGGTMLRGIRPVDDHWKAELAGRLVEAIKQRRWVRIDYTPVWRDDSREHRIAPYRLLRTRRGWEVDAGMSADGRVVGSFLLTGIREATVLDETFERPPEIDDRLAGTRYEQQVELVVPQDARWVVDRFAEGSELLDEDAESVKLRVRLLPPVERRLGILLLTAGPEAFVTDPPALADAGRQVARELFEHHSTIAGPLPGPERGA</sequence>
<dbReference type="InterPro" id="IPR051534">
    <property type="entry name" value="CBASS_pafABC_assoc_protein"/>
</dbReference>
<organism evidence="2 3">
    <name type="scientific">Jiangella mangrovi</name>
    <dbReference type="NCBI Taxonomy" id="1524084"/>
    <lineage>
        <taxon>Bacteria</taxon>
        <taxon>Bacillati</taxon>
        <taxon>Actinomycetota</taxon>
        <taxon>Actinomycetes</taxon>
        <taxon>Jiangellales</taxon>
        <taxon>Jiangellaceae</taxon>
        <taxon>Jiangella</taxon>
    </lineage>
</organism>
<dbReference type="EMBL" id="JACHMM010000001">
    <property type="protein sequence ID" value="MBB5787048.1"/>
    <property type="molecule type" value="Genomic_DNA"/>
</dbReference>
<evidence type="ECO:0000313" key="3">
    <source>
        <dbReference type="Proteomes" id="UP000542813"/>
    </source>
</evidence>
<dbReference type="PROSITE" id="PS52050">
    <property type="entry name" value="WYL"/>
    <property type="match status" value="1"/>
</dbReference>
<comment type="caution">
    <text evidence="2">The sequence shown here is derived from an EMBL/GenBank/DDBJ whole genome shotgun (WGS) entry which is preliminary data.</text>
</comment>
<dbReference type="PANTHER" id="PTHR34580">
    <property type="match status" value="1"/>
</dbReference>
<dbReference type="InterPro" id="IPR026881">
    <property type="entry name" value="WYL_dom"/>
</dbReference>
<keyword evidence="3" id="KW-1185">Reference proteome</keyword>
<dbReference type="Pfam" id="PF13280">
    <property type="entry name" value="WYL"/>
    <property type="match status" value="1"/>
</dbReference>
<name>A0A7W9LKE6_9ACTN</name>
<dbReference type="PANTHER" id="PTHR34580:SF3">
    <property type="entry name" value="PROTEIN PAFB"/>
    <property type="match status" value="1"/>
</dbReference>
<dbReference type="Proteomes" id="UP000542813">
    <property type="component" value="Unassembled WGS sequence"/>
</dbReference>
<gene>
    <name evidence="2" type="ORF">HD601_001623</name>
</gene>
<evidence type="ECO:0000313" key="2">
    <source>
        <dbReference type="EMBL" id="MBB5787048.1"/>
    </source>
</evidence>
<keyword evidence="2" id="KW-0647">Proteasome</keyword>
<dbReference type="GO" id="GO:0000502">
    <property type="term" value="C:proteasome complex"/>
    <property type="evidence" value="ECO:0007669"/>
    <property type="project" value="UniProtKB-KW"/>
</dbReference>